<keyword evidence="3" id="KW-0808">Transferase</keyword>
<comment type="catalytic activity">
    <reaction evidence="7">
        <text>L-threonyl-[protein] + ATP = O-phospho-L-threonyl-[protein] + ADP + H(+)</text>
        <dbReference type="Rhea" id="RHEA:46608"/>
        <dbReference type="Rhea" id="RHEA-COMP:11060"/>
        <dbReference type="Rhea" id="RHEA-COMP:11605"/>
        <dbReference type="ChEBI" id="CHEBI:15378"/>
        <dbReference type="ChEBI" id="CHEBI:30013"/>
        <dbReference type="ChEBI" id="CHEBI:30616"/>
        <dbReference type="ChEBI" id="CHEBI:61977"/>
        <dbReference type="ChEBI" id="CHEBI:456216"/>
        <dbReference type="EC" id="2.7.11.1"/>
    </reaction>
</comment>
<keyword evidence="2 10" id="KW-0723">Serine/threonine-protein kinase</keyword>
<dbReference type="PANTHER" id="PTHR43895">
    <property type="entry name" value="CALCIUM/CALMODULIN-DEPENDENT PROTEIN KINASE KINASE-RELATED"/>
    <property type="match status" value="1"/>
</dbReference>
<dbReference type="PROSITE" id="PS50011">
    <property type="entry name" value="PROTEIN_KINASE_DOM"/>
    <property type="match status" value="1"/>
</dbReference>
<evidence type="ECO:0000256" key="8">
    <source>
        <dbReference type="ARBA" id="ARBA00048679"/>
    </source>
</evidence>
<evidence type="ECO:0000256" key="3">
    <source>
        <dbReference type="ARBA" id="ARBA00022679"/>
    </source>
</evidence>
<dbReference type="SUPFAM" id="SSF56112">
    <property type="entry name" value="Protein kinase-like (PK-like)"/>
    <property type="match status" value="1"/>
</dbReference>
<evidence type="ECO:0000256" key="5">
    <source>
        <dbReference type="ARBA" id="ARBA00022777"/>
    </source>
</evidence>
<dbReference type="STRING" id="670483.S7PWG6"/>
<dbReference type="GO" id="GO:0004674">
    <property type="term" value="F:protein serine/threonine kinase activity"/>
    <property type="evidence" value="ECO:0007669"/>
    <property type="project" value="UniProtKB-KW"/>
</dbReference>
<dbReference type="EMBL" id="KB469310">
    <property type="protein sequence ID" value="EPQ51677.1"/>
    <property type="molecule type" value="Genomic_DNA"/>
</dbReference>
<evidence type="ECO:0000313" key="13">
    <source>
        <dbReference type="Proteomes" id="UP000030669"/>
    </source>
</evidence>
<dbReference type="HOGENOM" id="CLU_000288_59_8_1"/>
<dbReference type="GO" id="GO:0005634">
    <property type="term" value="C:nucleus"/>
    <property type="evidence" value="ECO:0007669"/>
    <property type="project" value="TreeGrafter"/>
</dbReference>
<protein>
    <recommendedName>
        <fullName evidence="1">non-specific serine/threonine protein kinase</fullName>
        <ecNumber evidence="1">2.7.11.1</ecNumber>
    </recommendedName>
</protein>
<comment type="catalytic activity">
    <reaction evidence="8">
        <text>L-seryl-[protein] + ATP = O-phospho-L-seryl-[protein] + ADP + H(+)</text>
        <dbReference type="Rhea" id="RHEA:17989"/>
        <dbReference type="Rhea" id="RHEA-COMP:9863"/>
        <dbReference type="Rhea" id="RHEA-COMP:11604"/>
        <dbReference type="ChEBI" id="CHEBI:15378"/>
        <dbReference type="ChEBI" id="CHEBI:29999"/>
        <dbReference type="ChEBI" id="CHEBI:30616"/>
        <dbReference type="ChEBI" id="CHEBI:83421"/>
        <dbReference type="ChEBI" id="CHEBI:456216"/>
        <dbReference type="EC" id="2.7.11.1"/>
    </reaction>
</comment>
<dbReference type="PANTHER" id="PTHR43895:SF32">
    <property type="entry name" value="SERINE_THREONINE-PROTEIN KINASE CHK1"/>
    <property type="match status" value="1"/>
</dbReference>
<dbReference type="GO" id="GO:0005524">
    <property type="term" value="F:ATP binding"/>
    <property type="evidence" value="ECO:0007669"/>
    <property type="project" value="UniProtKB-UniRule"/>
</dbReference>
<dbReference type="InterPro" id="IPR017441">
    <property type="entry name" value="Protein_kinase_ATP_BS"/>
</dbReference>
<dbReference type="OrthoDB" id="539158at2759"/>
<proteinExistence type="inferred from homology"/>
<keyword evidence="13" id="KW-1185">Reference proteome</keyword>
<evidence type="ECO:0000256" key="4">
    <source>
        <dbReference type="ARBA" id="ARBA00022741"/>
    </source>
</evidence>
<dbReference type="SMART" id="SM00220">
    <property type="entry name" value="S_TKc"/>
    <property type="match status" value="1"/>
</dbReference>
<reference evidence="12 13" key="1">
    <citation type="journal article" date="2012" name="Science">
        <title>The Paleozoic origin of enzymatic lignin decomposition reconstructed from 31 fungal genomes.</title>
        <authorList>
            <person name="Floudas D."/>
            <person name="Binder M."/>
            <person name="Riley R."/>
            <person name="Barry K."/>
            <person name="Blanchette R.A."/>
            <person name="Henrissat B."/>
            <person name="Martinez A.T."/>
            <person name="Otillar R."/>
            <person name="Spatafora J.W."/>
            <person name="Yadav J.S."/>
            <person name="Aerts A."/>
            <person name="Benoit I."/>
            <person name="Boyd A."/>
            <person name="Carlson A."/>
            <person name="Copeland A."/>
            <person name="Coutinho P.M."/>
            <person name="de Vries R.P."/>
            <person name="Ferreira P."/>
            <person name="Findley K."/>
            <person name="Foster B."/>
            <person name="Gaskell J."/>
            <person name="Glotzer D."/>
            <person name="Gorecki P."/>
            <person name="Heitman J."/>
            <person name="Hesse C."/>
            <person name="Hori C."/>
            <person name="Igarashi K."/>
            <person name="Jurgens J.A."/>
            <person name="Kallen N."/>
            <person name="Kersten P."/>
            <person name="Kohler A."/>
            <person name="Kuees U."/>
            <person name="Kumar T.K.A."/>
            <person name="Kuo A."/>
            <person name="LaButti K."/>
            <person name="Larrondo L.F."/>
            <person name="Lindquist E."/>
            <person name="Ling A."/>
            <person name="Lombard V."/>
            <person name="Lucas S."/>
            <person name="Lundell T."/>
            <person name="Martin R."/>
            <person name="McLaughlin D.J."/>
            <person name="Morgenstern I."/>
            <person name="Morin E."/>
            <person name="Murat C."/>
            <person name="Nagy L.G."/>
            <person name="Nolan M."/>
            <person name="Ohm R.A."/>
            <person name="Patyshakuliyeva A."/>
            <person name="Rokas A."/>
            <person name="Ruiz-Duenas F.J."/>
            <person name="Sabat G."/>
            <person name="Salamov A."/>
            <person name="Samejima M."/>
            <person name="Schmutz J."/>
            <person name="Slot J.C."/>
            <person name="St John F."/>
            <person name="Stenlid J."/>
            <person name="Sun H."/>
            <person name="Sun S."/>
            <person name="Syed K."/>
            <person name="Tsang A."/>
            <person name="Wiebenga A."/>
            <person name="Young D."/>
            <person name="Pisabarro A."/>
            <person name="Eastwood D.C."/>
            <person name="Martin F."/>
            <person name="Cullen D."/>
            <person name="Grigoriev I.V."/>
            <person name="Hibbett D.S."/>
        </authorList>
    </citation>
    <scope>NUCLEOTIDE SEQUENCE [LARGE SCALE GENOMIC DNA]</scope>
    <source>
        <strain evidence="12 13">ATCC 11539</strain>
    </source>
</reference>
<dbReference type="Gene3D" id="1.10.510.10">
    <property type="entry name" value="Transferase(Phosphotransferase) domain 1"/>
    <property type="match status" value="1"/>
</dbReference>
<sequence length="463" mass="52318">MFINPGFELIEQIGGGGFSRVFRAVNAADHRVAACKLVLTTKETTETSRKMLDKEMRIHAALKHSNVLEFFNAIIVEITSKQVYVPGTYMLLEFAAGGDLFDKIVPDMGIGEDVAHVYFTQLVSGMEYIHSQGVCHRDLKPENLLLDAAGALKITDFGLSSVYKLKETGKTRLLTERCGSLPYVAPEVILCLNSESPYQAEPIDIWGMGVILFTLLAGNTPWDEPTKKSPEFRRYLSGDILKEAPWNRLDQDVLSLIVGLLNIDPSRRMTIPDIIQHPWYQRASFIAAQGVGVLAEHLTQPLRTVGDFDIAAPEVPMYTDADGDQVMQSAHQTQFTQSLLLFSQTQNGRRYTPHLTRFYCSIPPHDLMPLIQQSLEDLGITFKLKPQDQSPSAPDVIRLRIGGYDRRKEMFKGWVDVERYAYNNVECSFCIMQRDQGNPISWRQLWKALVMSPKVDPHVLRKR</sequence>
<evidence type="ECO:0000256" key="9">
    <source>
        <dbReference type="PROSITE-ProRule" id="PRU10141"/>
    </source>
</evidence>
<feature type="binding site" evidence="9">
    <location>
        <position position="36"/>
    </location>
    <ligand>
        <name>ATP</name>
        <dbReference type="ChEBI" id="CHEBI:30616"/>
    </ligand>
</feature>
<dbReference type="EC" id="2.7.11.1" evidence="1"/>
<dbReference type="GO" id="GO:0007095">
    <property type="term" value="P:mitotic G2 DNA damage checkpoint signaling"/>
    <property type="evidence" value="ECO:0007669"/>
    <property type="project" value="TreeGrafter"/>
</dbReference>
<gene>
    <name evidence="12" type="ORF">GLOTRDRAFT_48573</name>
</gene>
<dbReference type="GO" id="GO:0005737">
    <property type="term" value="C:cytoplasm"/>
    <property type="evidence" value="ECO:0007669"/>
    <property type="project" value="TreeGrafter"/>
</dbReference>
<dbReference type="PROSITE" id="PS00108">
    <property type="entry name" value="PROTEIN_KINASE_ST"/>
    <property type="match status" value="1"/>
</dbReference>
<evidence type="ECO:0000259" key="11">
    <source>
        <dbReference type="PROSITE" id="PS50011"/>
    </source>
</evidence>
<accession>S7PWG6</accession>
<dbReference type="GeneID" id="19306582"/>
<keyword evidence="6 9" id="KW-0067">ATP-binding</keyword>
<keyword evidence="5 12" id="KW-0418">Kinase</keyword>
<comment type="similarity">
    <text evidence="10">Belongs to the protein kinase superfamily.</text>
</comment>
<dbReference type="eggNOG" id="KOG0590">
    <property type="taxonomic scope" value="Eukaryota"/>
</dbReference>
<evidence type="ECO:0000256" key="2">
    <source>
        <dbReference type="ARBA" id="ARBA00022527"/>
    </source>
</evidence>
<evidence type="ECO:0000256" key="7">
    <source>
        <dbReference type="ARBA" id="ARBA00047899"/>
    </source>
</evidence>
<dbReference type="FunFam" id="1.10.510.10:FF:000571">
    <property type="entry name" value="Maternal embryonic leucine zipper kinase"/>
    <property type="match status" value="1"/>
</dbReference>
<feature type="domain" description="Protein kinase" evidence="11">
    <location>
        <begin position="7"/>
        <end position="280"/>
    </location>
</feature>
<dbReference type="InterPro" id="IPR000719">
    <property type="entry name" value="Prot_kinase_dom"/>
</dbReference>
<dbReference type="Proteomes" id="UP000030669">
    <property type="component" value="Unassembled WGS sequence"/>
</dbReference>
<evidence type="ECO:0000256" key="6">
    <source>
        <dbReference type="ARBA" id="ARBA00022840"/>
    </source>
</evidence>
<dbReference type="InterPro" id="IPR008271">
    <property type="entry name" value="Ser/Thr_kinase_AS"/>
</dbReference>
<dbReference type="AlphaFoldDB" id="S7PWG6"/>
<dbReference type="GO" id="GO:0035861">
    <property type="term" value="C:site of double-strand break"/>
    <property type="evidence" value="ECO:0007669"/>
    <property type="project" value="TreeGrafter"/>
</dbReference>
<dbReference type="RefSeq" id="XP_007869872.1">
    <property type="nucleotide sequence ID" value="XM_007871681.1"/>
</dbReference>
<dbReference type="Pfam" id="PF00069">
    <property type="entry name" value="Pkinase"/>
    <property type="match status" value="1"/>
</dbReference>
<keyword evidence="4 9" id="KW-0547">Nucleotide-binding</keyword>
<dbReference type="InterPro" id="IPR011009">
    <property type="entry name" value="Kinase-like_dom_sf"/>
</dbReference>
<dbReference type="PROSITE" id="PS00107">
    <property type="entry name" value="PROTEIN_KINASE_ATP"/>
    <property type="match status" value="1"/>
</dbReference>
<dbReference type="OMA" id="ATVFKYK"/>
<evidence type="ECO:0000313" key="12">
    <source>
        <dbReference type="EMBL" id="EPQ51677.1"/>
    </source>
</evidence>
<evidence type="ECO:0000256" key="10">
    <source>
        <dbReference type="RuleBase" id="RU000304"/>
    </source>
</evidence>
<organism evidence="12 13">
    <name type="scientific">Gloeophyllum trabeum (strain ATCC 11539 / FP-39264 / Madison 617)</name>
    <name type="common">Brown rot fungus</name>
    <dbReference type="NCBI Taxonomy" id="670483"/>
    <lineage>
        <taxon>Eukaryota</taxon>
        <taxon>Fungi</taxon>
        <taxon>Dikarya</taxon>
        <taxon>Basidiomycota</taxon>
        <taxon>Agaricomycotina</taxon>
        <taxon>Agaricomycetes</taxon>
        <taxon>Gloeophyllales</taxon>
        <taxon>Gloeophyllaceae</taxon>
        <taxon>Gloeophyllum</taxon>
    </lineage>
</organism>
<evidence type="ECO:0000256" key="1">
    <source>
        <dbReference type="ARBA" id="ARBA00012513"/>
    </source>
</evidence>
<dbReference type="KEGG" id="gtr:GLOTRDRAFT_48573"/>
<name>S7PWG6_GLOTA</name>